<name>A0ACA9N4B2_9GLOM</name>
<feature type="non-terminal residue" evidence="1">
    <location>
        <position position="1"/>
    </location>
</feature>
<reference evidence="1" key="1">
    <citation type="submission" date="2021-06" db="EMBL/GenBank/DDBJ databases">
        <authorList>
            <person name="Kallberg Y."/>
            <person name="Tangrot J."/>
            <person name="Rosling A."/>
        </authorList>
    </citation>
    <scope>NUCLEOTIDE SEQUENCE</scope>
    <source>
        <strain evidence="1">AU212A</strain>
    </source>
</reference>
<protein>
    <submittedName>
        <fullName evidence="1">2629_t:CDS:1</fullName>
    </submittedName>
</protein>
<comment type="caution">
    <text evidence="1">The sequence shown here is derived from an EMBL/GenBank/DDBJ whole genome shotgun (WGS) entry which is preliminary data.</text>
</comment>
<keyword evidence="2" id="KW-1185">Reference proteome</keyword>
<sequence length="158" mass="18350">FEDLNSVIQNTTEVFKNSMLSINSTIKNMNNTVLKYNEEIKGIESIKPNSESILGKRQNSSSNYDELAFLFNNLNKDVIIRKINENTLENESKLSLASNIKINFNEVFDLTRESLYECKEITESGTYGFKEFEKVNRNSNNNVQQRELKNKELHNKIE</sequence>
<evidence type="ECO:0000313" key="2">
    <source>
        <dbReference type="Proteomes" id="UP000789860"/>
    </source>
</evidence>
<gene>
    <name evidence="1" type="ORF">SCALOS_LOCUS8067</name>
</gene>
<dbReference type="EMBL" id="CAJVPM010020210">
    <property type="protein sequence ID" value="CAG8633818.1"/>
    <property type="molecule type" value="Genomic_DNA"/>
</dbReference>
<organism evidence="1 2">
    <name type="scientific">Scutellospora calospora</name>
    <dbReference type="NCBI Taxonomy" id="85575"/>
    <lineage>
        <taxon>Eukaryota</taxon>
        <taxon>Fungi</taxon>
        <taxon>Fungi incertae sedis</taxon>
        <taxon>Mucoromycota</taxon>
        <taxon>Glomeromycotina</taxon>
        <taxon>Glomeromycetes</taxon>
        <taxon>Diversisporales</taxon>
        <taxon>Gigasporaceae</taxon>
        <taxon>Scutellospora</taxon>
    </lineage>
</organism>
<evidence type="ECO:0000313" key="1">
    <source>
        <dbReference type="EMBL" id="CAG8633818.1"/>
    </source>
</evidence>
<proteinExistence type="predicted"/>
<accession>A0ACA9N4B2</accession>
<dbReference type="Proteomes" id="UP000789860">
    <property type="component" value="Unassembled WGS sequence"/>
</dbReference>
<feature type="non-terminal residue" evidence="1">
    <location>
        <position position="158"/>
    </location>
</feature>